<evidence type="ECO:0000256" key="5">
    <source>
        <dbReference type="ARBA" id="ARBA00022756"/>
    </source>
</evidence>
<comment type="cofactor">
    <cofactor evidence="9">
        <name>Mg(2+)</name>
        <dbReference type="ChEBI" id="CHEBI:18420"/>
    </cofactor>
</comment>
<dbReference type="HAMAP" id="MF_00336">
    <property type="entry name" value="BioD"/>
    <property type="match status" value="1"/>
</dbReference>
<dbReference type="GO" id="GO:0009102">
    <property type="term" value="P:biotin biosynthetic process"/>
    <property type="evidence" value="ECO:0007669"/>
    <property type="project" value="UniProtKB-UniRule"/>
</dbReference>
<dbReference type="InterPro" id="IPR004472">
    <property type="entry name" value="DTB_synth_BioD"/>
</dbReference>
<feature type="binding site" evidence="9">
    <location>
        <position position="40"/>
    </location>
    <ligand>
        <name>substrate</name>
    </ligand>
</feature>
<reference evidence="10 11" key="1">
    <citation type="submission" date="2018-05" db="EMBL/GenBank/DDBJ databases">
        <title>Draft genome of Methanospirillum lacunae Ki8-1.</title>
        <authorList>
            <person name="Dueholm M.S."/>
            <person name="Nielsen P.H."/>
            <person name="Bakmann L.F."/>
            <person name="Otzen D.E."/>
        </authorList>
    </citation>
    <scope>NUCLEOTIDE SEQUENCE [LARGE SCALE GENOMIC DNA]</scope>
    <source>
        <strain evidence="10 11">Ki8-1</strain>
    </source>
</reference>
<dbReference type="GO" id="GO:0005524">
    <property type="term" value="F:ATP binding"/>
    <property type="evidence" value="ECO:0007669"/>
    <property type="project" value="UniProtKB-UniRule"/>
</dbReference>
<comment type="catalytic activity">
    <reaction evidence="9">
        <text>(7R,8S)-7,8-diammoniononanoate + CO2 + ATP = (4R,5S)-dethiobiotin + ADP + phosphate + 3 H(+)</text>
        <dbReference type="Rhea" id="RHEA:15805"/>
        <dbReference type="ChEBI" id="CHEBI:15378"/>
        <dbReference type="ChEBI" id="CHEBI:16526"/>
        <dbReference type="ChEBI" id="CHEBI:30616"/>
        <dbReference type="ChEBI" id="CHEBI:43474"/>
        <dbReference type="ChEBI" id="CHEBI:149469"/>
        <dbReference type="ChEBI" id="CHEBI:149473"/>
        <dbReference type="ChEBI" id="CHEBI:456216"/>
        <dbReference type="EC" id="6.3.3.3"/>
    </reaction>
</comment>
<dbReference type="Gene3D" id="3.40.50.300">
    <property type="entry name" value="P-loop containing nucleotide triphosphate hydrolases"/>
    <property type="match status" value="1"/>
</dbReference>
<feature type="binding site" evidence="9">
    <location>
        <position position="49"/>
    </location>
    <ligand>
        <name>Mg(2+)</name>
        <dbReference type="ChEBI" id="CHEBI:18420"/>
    </ligand>
</feature>
<dbReference type="EC" id="6.3.3.3" evidence="9"/>
<dbReference type="EMBL" id="QGMY01000002">
    <property type="protein sequence ID" value="PWR74252.1"/>
    <property type="molecule type" value="Genomic_DNA"/>
</dbReference>
<comment type="caution">
    <text evidence="10">The sequence shown here is derived from an EMBL/GenBank/DDBJ whole genome shotgun (WGS) entry which is preliminary data.</text>
</comment>
<keyword evidence="3 9" id="KW-0479">Metal-binding</keyword>
<dbReference type="PANTHER" id="PTHR43210">
    <property type="entry name" value="DETHIOBIOTIN SYNTHETASE"/>
    <property type="match status" value="1"/>
</dbReference>
<feature type="binding site" evidence="9">
    <location>
        <position position="16"/>
    </location>
    <ligand>
        <name>Mg(2+)</name>
        <dbReference type="ChEBI" id="CHEBI:18420"/>
    </ligand>
</feature>
<feature type="binding site" evidence="9">
    <location>
        <begin position="110"/>
        <end position="113"/>
    </location>
    <ligand>
        <name>ATP</name>
        <dbReference type="ChEBI" id="CHEBI:30616"/>
    </ligand>
</feature>
<evidence type="ECO:0000256" key="8">
    <source>
        <dbReference type="ARBA" id="ARBA00047386"/>
    </source>
</evidence>
<keyword evidence="5 9" id="KW-0093">Biotin biosynthesis</keyword>
<evidence type="ECO:0000256" key="6">
    <source>
        <dbReference type="ARBA" id="ARBA00022840"/>
    </source>
</evidence>
<comment type="function">
    <text evidence="9">Catalyzes a mechanistically unusual reaction, the ATP-dependent insertion of CO2 between the N7 and N8 nitrogen atoms of 7,8-diaminopelargonic acid (DAPA, also called 7,8-diammoniononanoate) to form a ureido ring.</text>
</comment>
<evidence type="ECO:0000256" key="9">
    <source>
        <dbReference type="HAMAP-Rule" id="MF_00336"/>
    </source>
</evidence>
<dbReference type="GO" id="GO:0000287">
    <property type="term" value="F:magnesium ion binding"/>
    <property type="evidence" value="ECO:0007669"/>
    <property type="project" value="UniProtKB-UniRule"/>
</dbReference>
<comment type="caution">
    <text evidence="9">Lacks conserved residue(s) required for the propagation of feature annotation.</text>
</comment>
<evidence type="ECO:0000256" key="4">
    <source>
        <dbReference type="ARBA" id="ARBA00022741"/>
    </source>
</evidence>
<evidence type="ECO:0000256" key="3">
    <source>
        <dbReference type="ARBA" id="ARBA00022723"/>
    </source>
</evidence>
<gene>
    <name evidence="9 10" type="primary">bioD</name>
    <name evidence="10" type="ORF">DK846_03640</name>
</gene>
<evidence type="ECO:0000313" key="10">
    <source>
        <dbReference type="EMBL" id="PWR74252.1"/>
    </source>
</evidence>
<feature type="binding site" evidence="9">
    <location>
        <position position="49"/>
    </location>
    <ligand>
        <name>ATP</name>
        <dbReference type="ChEBI" id="CHEBI:30616"/>
    </ligand>
</feature>
<proteinExistence type="inferred from homology"/>
<comment type="subunit">
    <text evidence="9">Homodimer.</text>
</comment>
<keyword evidence="2 9" id="KW-0436">Ligase</keyword>
<comment type="subcellular location">
    <subcellularLocation>
        <location evidence="9">Cytoplasm</location>
    </subcellularLocation>
</comment>
<keyword evidence="7 9" id="KW-0460">Magnesium</keyword>
<organism evidence="10 11">
    <name type="scientific">Methanospirillum lacunae</name>
    <dbReference type="NCBI Taxonomy" id="668570"/>
    <lineage>
        <taxon>Archaea</taxon>
        <taxon>Methanobacteriati</taxon>
        <taxon>Methanobacteriota</taxon>
        <taxon>Stenosarchaea group</taxon>
        <taxon>Methanomicrobia</taxon>
        <taxon>Methanomicrobiales</taxon>
        <taxon>Methanospirillaceae</taxon>
        <taxon>Methanospirillum</taxon>
    </lineage>
</organism>
<dbReference type="NCBIfam" id="TIGR00347">
    <property type="entry name" value="bioD"/>
    <property type="match status" value="1"/>
</dbReference>
<evidence type="ECO:0000313" key="11">
    <source>
        <dbReference type="Proteomes" id="UP000245657"/>
    </source>
</evidence>
<feature type="binding site" evidence="9">
    <location>
        <position position="110"/>
    </location>
    <ligand>
        <name>Mg(2+)</name>
        <dbReference type="ChEBI" id="CHEBI:18420"/>
    </ligand>
</feature>
<feature type="binding site" evidence="9">
    <location>
        <begin position="201"/>
        <end position="203"/>
    </location>
    <ligand>
        <name>ATP</name>
        <dbReference type="ChEBI" id="CHEBI:30616"/>
    </ligand>
</feature>
<dbReference type="PANTHER" id="PTHR43210:SF2">
    <property type="entry name" value="ATP-DEPENDENT DETHIOBIOTIN SYNTHETASE BIOD 2"/>
    <property type="match status" value="1"/>
</dbReference>
<dbReference type="InterPro" id="IPR027417">
    <property type="entry name" value="P-loop_NTPase"/>
</dbReference>
<evidence type="ECO:0000256" key="2">
    <source>
        <dbReference type="ARBA" id="ARBA00022598"/>
    </source>
</evidence>
<dbReference type="AlphaFoldDB" id="A0A2V2N2B1"/>
<dbReference type="RefSeq" id="WP_109967531.1">
    <property type="nucleotide sequence ID" value="NZ_CP176093.1"/>
</dbReference>
<feature type="active site" evidence="9">
    <location>
        <position position="36"/>
    </location>
</feature>
<dbReference type="Proteomes" id="UP000245657">
    <property type="component" value="Unassembled WGS sequence"/>
</dbReference>
<dbReference type="GO" id="GO:0005829">
    <property type="term" value="C:cytosol"/>
    <property type="evidence" value="ECO:0007669"/>
    <property type="project" value="TreeGrafter"/>
</dbReference>
<keyword evidence="11" id="KW-1185">Reference proteome</keyword>
<comment type="catalytic activity">
    <reaction evidence="8">
        <text>(7R,8S)-8-amino-7-(carboxyamino)nonanoate + ATP = (4R,5S)-dethiobiotin + ADP + phosphate + H(+)</text>
        <dbReference type="Rhea" id="RHEA:63684"/>
        <dbReference type="ChEBI" id="CHEBI:15378"/>
        <dbReference type="ChEBI" id="CHEBI:30616"/>
        <dbReference type="ChEBI" id="CHEBI:43474"/>
        <dbReference type="ChEBI" id="CHEBI:149470"/>
        <dbReference type="ChEBI" id="CHEBI:149473"/>
        <dbReference type="ChEBI" id="CHEBI:456216"/>
    </reaction>
</comment>
<keyword evidence="6 9" id="KW-0067">ATP-binding</keyword>
<comment type="pathway">
    <text evidence="9">Cofactor biosynthesis; biotin biosynthesis; biotin from 7,8-diaminononanoate: step 1/2.</text>
</comment>
<protein>
    <recommendedName>
        <fullName evidence="9">ATP-dependent dethiobiotin synthetase BioD</fullName>
        <ecNumber evidence="9">6.3.3.3</ecNumber>
    </recommendedName>
    <alternativeName>
        <fullName evidence="9">DTB synthetase</fullName>
        <shortName evidence="9">DTBS</shortName>
    </alternativeName>
    <alternativeName>
        <fullName evidence="9">Dethiobiotin synthase</fullName>
    </alternativeName>
</protein>
<dbReference type="GeneID" id="97549632"/>
<dbReference type="PIRSF" id="PIRSF006755">
    <property type="entry name" value="DTB_synth"/>
    <property type="match status" value="1"/>
</dbReference>
<dbReference type="CDD" id="cd03109">
    <property type="entry name" value="DTBS"/>
    <property type="match status" value="1"/>
</dbReference>
<name>A0A2V2N2B1_9EURY</name>
<dbReference type="Pfam" id="PF13500">
    <property type="entry name" value="AAA_26"/>
    <property type="match status" value="1"/>
</dbReference>
<dbReference type="SUPFAM" id="SSF52540">
    <property type="entry name" value="P-loop containing nucleoside triphosphate hydrolases"/>
    <property type="match status" value="1"/>
</dbReference>
<comment type="similarity">
    <text evidence="9">Belongs to the dethiobiotin synthetase family.</text>
</comment>
<dbReference type="UniPathway" id="UPA00078">
    <property type="reaction ID" value="UER00161"/>
</dbReference>
<sequence length="230" mass="25050">MNGFFITGTDTEIGKTAVTAALAQYLSARYRVGVFKPVQSGVTNLFESDASYLSRAIGYPGPCQDSFAYSFTKPLSPIQAAEFAHESISLDKILDMYERVRKRSEFVLVEGAGGLMVPVAENLLMADIAIKCNLPLLIIARPDLGTINHVLLTIHTARSLGIQVRGVIINGYRVHSSGPDIEKTVSLIQEFGDIEVLGVIPWIEAPDTMSLIDLISQWIQNSNQPIANLG</sequence>
<dbReference type="GO" id="GO:0004141">
    <property type="term" value="F:dethiobiotin synthase activity"/>
    <property type="evidence" value="ECO:0007669"/>
    <property type="project" value="UniProtKB-UniRule"/>
</dbReference>
<keyword evidence="4 9" id="KW-0547">Nucleotide-binding</keyword>
<dbReference type="OrthoDB" id="50320at2157"/>
<evidence type="ECO:0000256" key="7">
    <source>
        <dbReference type="ARBA" id="ARBA00022842"/>
    </source>
</evidence>
<evidence type="ECO:0000256" key="1">
    <source>
        <dbReference type="ARBA" id="ARBA00022490"/>
    </source>
</evidence>
<keyword evidence="1 9" id="KW-0963">Cytoplasm</keyword>
<accession>A0A2V2N2B1</accession>